<evidence type="ECO:0000256" key="4">
    <source>
        <dbReference type="ARBA" id="ARBA00023004"/>
    </source>
</evidence>
<dbReference type="EMBL" id="JACIDJ010000002">
    <property type="protein sequence ID" value="MBB3898536.1"/>
    <property type="molecule type" value="Genomic_DNA"/>
</dbReference>
<dbReference type="PANTHER" id="PTHR44379:SF8">
    <property type="entry name" value="XANTHINE DEHYDROGENASE IRON-SULFUR-BINDING SUBUNIT XDHC-RELATED"/>
    <property type="match status" value="1"/>
</dbReference>
<dbReference type="InterPro" id="IPR002888">
    <property type="entry name" value="2Fe-2S-bd"/>
</dbReference>
<dbReference type="RefSeq" id="WP_184383585.1">
    <property type="nucleotide sequence ID" value="NZ_JACIDJ010000002.1"/>
</dbReference>
<feature type="domain" description="2Fe-2S ferredoxin-type" evidence="6">
    <location>
        <begin position="1"/>
        <end position="76"/>
    </location>
</feature>
<dbReference type="SUPFAM" id="SSF54292">
    <property type="entry name" value="2Fe-2S ferredoxin-like"/>
    <property type="match status" value="1"/>
</dbReference>
<dbReference type="PANTHER" id="PTHR44379">
    <property type="entry name" value="OXIDOREDUCTASE WITH IRON-SULFUR SUBUNIT"/>
    <property type="match status" value="1"/>
</dbReference>
<keyword evidence="8" id="KW-1185">Reference proteome</keyword>
<organism evidence="7 8">
    <name type="scientific">Roseococcus suduntuyensis</name>
    <dbReference type="NCBI Taxonomy" id="455361"/>
    <lineage>
        <taxon>Bacteria</taxon>
        <taxon>Pseudomonadati</taxon>
        <taxon>Pseudomonadota</taxon>
        <taxon>Alphaproteobacteria</taxon>
        <taxon>Acetobacterales</taxon>
        <taxon>Roseomonadaceae</taxon>
        <taxon>Roseococcus</taxon>
    </lineage>
</organism>
<sequence>MITLTVNGEARDIAAPARTHLADALREHCGLTGTHLGCEQGVCGACTVLVEGQPMRSCLLYAHEAAGMEVTTIEGLDDDPVAAALRDAFNRHHALQCGYCTPGMMVTARDIVTRLGAVDEDRIRAELAGNLCRCTGYRGIVRAIAEVAATRPALPAPPPRPVAVPTAAPPPAVAAPTAALTNRLEHAETLALAPDAAWAILSDPARAVSCLPGARLLHREGEAIAGEIRVALGPLAARFAGEGTLRLDAATRTGVLRGRGAEGANAAEGEVTWQVEPAGAGSLLRLDIGWRLTGPLAQFSRPALVRGLVAGLAADFARNLEGAARGEAPPPAPGLWALLRRLVRGWFGRRA</sequence>
<keyword evidence="2" id="KW-0479">Metal-binding</keyword>
<dbReference type="PROSITE" id="PS51085">
    <property type="entry name" value="2FE2S_FER_2"/>
    <property type="match status" value="1"/>
</dbReference>
<keyword evidence="1" id="KW-0001">2Fe-2S</keyword>
<dbReference type="AlphaFoldDB" id="A0A840ADC0"/>
<dbReference type="EC" id="1.2.7.4" evidence="7"/>
<dbReference type="Pfam" id="PF06240">
    <property type="entry name" value="COXG"/>
    <property type="match status" value="1"/>
</dbReference>
<keyword evidence="3 7" id="KW-0560">Oxidoreductase</keyword>
<dbReference type="InterPro" id="IPR051452">
    <property type="entry name" value="Diverse_Oxidoreductases"/>
</dbReference>
<dbReference type="InterPro" id="IPR023393">
    <property type="entry name" value="START-like_dom_sf"/>
</dbReference>
<dbReference type="Pfam" id="PF00111">
    <property type="entry name" value="Fer2"/>
    <property type="match status" value="1"/>
</dbReference>
<dbReference type="InterPro" id="IPR012675">
    <property type="entry name" value="Beta-grasp_dom_sf"/>
</dbReference>
<keyword evidence="5" id="KW-0411">Iron-sulfur</keyword>
<dbReference type="Gene3D" id="1.10.150.120">
    <property type="entry name" value="[2Fe-2S]-binding domain"/>
    <property type="match status" value="1"/>
</dbReference>
<dbReference type="FunFam" id="3.10.20.30:FF:000020">
    <property type="entry name" value="Xanthine dehydrogenase iron-sulfur subunit"/>
    <property type="match status" value="1"/>
</dbReference>
<evidence type="ECO:0000256" key="2">
    <source>
        <dbReference type="ARBA" id="ARBA00022723"/>
    </source>
</evidence>
<proteinExistence type="predicted"/>
<dbReference type="Gene3D" id="3.30.530.20">
    <property type="match status" value="1"/>
</dbReference>
<comment type="caution">
    <text evidence="7">The sequence shown here is derived from an EMBL/GenBank/DDBJ whole genome shotgun (WGS) entry which is preliminary data.</text>
</comment>
<dbReference type="Proteomes" id="UP000553193">
    <property type="component" value="Unassembled WGS sequence"/>
</dbReference>
<evidence type="ECO:0000256" key="3">
    <source>
        <dbReference type="ARBA" id="ARBA00023002"/>
    </source>
</evidence>
<dbReference type="GO" id="GO:0051537">
    <property type="term" value="F:2 iron, 2 sulfur cluster binding"/>
    <property type="evidence" value="ECO:0007669"/>
    <property type="project" value="UniProtKB-KW"/>
</dbReference>
<dbReference type="Gene3D" id="3.10.20.30">
    <property type="match status" value="1"/>
</dbReference>
<evidence type="ECO:0000259" key="6">
    <source>
        <dbReference type="PROSITE" id="PS51085"/>
    </source>
</evidence>
<accession>A0A840ADC0</accession>
<dbReference type="CDD" id="cd00207">
    <property type="entry name" value="fer2"/>
    <property type="match status" value="1"/>
</dbReference>
<evidence type="ECO:0000313" key="7">
    <source>
        <dbReference type="EMBL" id="MBB3898536.1"/>
    </source>
</evidence>
<gene>
    <name evidence="7" type="ORF">GGQ83_001973</name>
</gene>
<reference evidence="7 8" key="1">
    <citation type="submission" date="2020-08" db="EMBL/GenBank/DDBJ databases">
        <title>Genomic Encyclopedia of Type Strains, Phase IV (KMG-IV): sequencing the most valuable type-strain genomes for metagenomic binning, comparative biology and taxonomic classification.</title>
        <authorList>
            <person name="Goeker M."/>
        </authorList>
    </citation>
    <scope>NUCLEOTIDE SEQUENCE [LARGE SCALE GENOMIC DNA]</scope>
    <source>
        <strain evidence="7 8">DSM 19979</strain>
    </source>
</reference>
<keyword evidence="4" id="KW-0408">Iron</keyword>
<dbReference type="GO" id="GO:0046872">
    <property type="term" value="F:metal ion binding"/>
    <property type="evidence" value="ECO:0007669"/>
    <property type="project" value="UniProtKB-KW"/>
</dbReference>
<dbReference type="GO" id="GO:0043885">
    <property type="term" value="F:anaerobic carbon-monoxide dehydrogenase activity"/>
    <property type="evidence" value="ECO:0007669"/>
    <property type="project" value="UniProtKB-EC"/>
</dbReference>
<dbReference type="InterPro" id="IPR036884">
    <property type="entry name" value="2Fe-2S-bd_dom_sf"/>
</dbReference>
<name>A0A840ADC0_9PROT</name>
<dbReference type="InterPro" id="IPR006058">
    <property type="entry name" value="2Fe2S_fd_BS"/>
</dbReference>
<evidence type="ECO:0000313" key="8">
    <source>
        <dbReference type="Proteomes" id="UP000553193"/>
    </source>
</evidence>
<dbReference type="SUPFAM" id="SSF47741">
    <property type="entry name" value="CO dehydrogenase ISP C-domain like"/>
    <property type="match status" value="1"/>
</dbReference>
<dbReference type="PROSITE" id="PS00197">
    <property type="entry name" value="2FE2S_FER_1"/>
    <property type="match status" value="1"/>
</dbReference>
<dbReference type="InterPro" id="IPR036010">
    <property type="entry name" value="2Fe-2S_ferredoxin-like_sf"/>
</dbReference>
<evidence type="ECO:0000256" key="5">
    <source>
        <dbReference type="ARBA" id="ARBA00023014"/>
    </source>
</evidence>
<evidence type="ECO:0000256" key="1">
    <source>
        <dbReference type="ARBA" id="ARBA00022714"/>
    </source>
</evidence>
<dbReference type="SUPFAM" id="SSF55961">
    <property type="entry name" value="Bet v1-like"/>
    <property type="match status" value="1"/>
</dbReference>
<protein>
    <submittedName>
        <fullName evidence="7">Carbon-monoxide dehydrogenase small subunit</fullName>
        <ecNumber evidence="7">1.2.7.4</ecNumber>
    </submittedName>
</protein>
<dbReference type="Pfam" id="PF01799">
    <property type="entry name" value="Fer2_2"/>
    <property type="match status" value="1"/>
</dbReference>
<dbReference type="InterPro" id="IPR001041">
    <property type="entry name" value="2Fe-2S_ferredoxin-type"/>
</dbReference>
<dbReference type="InterPro" id="IPR010419">
    <property type="entry name" value="CO_DH_gsu"/>
</dbReference>